<proteinExistence type="inferred from homology"/>
<evidence type="ECO:0000313" key="7">
    <source>
        <dbReference type="Proteomes" id="UP000298663"/>
    </source>
</evidence>
<comment type="caution">
    <text evidence="6">The sequence shown here is derived from an EMBL/GenBank/DDBJ whole genome shotgun (WGS) entry which is preliminary data.</text>
</comment>
<feature type="domain" description="Atg6/beclin coiled-coil" evidence="5">
    <location>
        <begin position="96"/>
        <end position="222"/>
    </location>
</feature>
<dbReference type="EMBL" id="AZBU02000001">
    <property type="protein sequence ID" value="TMS38678.1"/>
    <property type="molecule type" value="Genomic_DNA"/>
</dbReference>
<keyword evidence="7" id="KW-1185">Reference proteome</keyword>
<feature type="domain" description="Atg6 BARA" evidence="4">
    <location>
        <begin position="229"/>
        <end position="350"/>
    </location>
</feature>
<dbReference type="Pfam" id="PF04111">
    <property type="entry name" value="APG6"/>
    <property type="match status" value="1"/>
</dbReference>
<dbReference type="Gene3D" id="1.10.418.40">
    <property type="entry name" value="Autophagy protein 6/Beclin 1"/>
    <property type="match status" value="1"/>
</dbReference>
<dbReference type="GO" id="GO:0034271">
    <property type="term" value="C:phosphatidylinositol 3-kinase complex, class III, type I"/>
    <property type="evidence" value="ECO:0007669"/>
    <property type="project" value="TreeGrafter"/>
</dbReference>
<dbReference type="Gene3D" id="6.10.250.3110">
    <property type="match status" value="1"/>
</dbReference>
<sequence length="379" mass="42758">MANSSVSDPEQPQTSNVQRQKLAKCMLCQAQMDLSEEAIAEQQAAFEPSPTATTSWQAAPRSDDAAETDVSFGAGQATSRNLLDMICTSRGSFQTPMCKGCTDAFLNEMDTRLKDLDSEYSEYSAALFDLEHTRDARSKENNTARARLDALKQEEADLIAQVERLDTEDHHLSEQMNKMSAALKAVNEREEDAFRRLRNLHRQLLDKDSDEQSLNTQLGYIDSELAELLKMNVLNFAFHIWINGKMGTINGFRLGRLPDVQVEWHEINAALGQAALLLHVMNKRMSVKLEDYEIVPLGAHSCIRYFERDGRVEELPLYGTGGIKLFGTKLDRGLVAYLECFCYLASILSLLADFYTVYHDNHMIGFYQSGADHKVFRAF</sequence>
<dbReference type="Proteomes" id="UP000298663">
    <property type="component" value="Unassembled WGS sequence"/>
</dbReference>
<comment type="similarity">
    <text evidence="1">Belongs to the beclin family.</text>
</comment>
<dbReference type="InterPro" id="IPR038274">
    <property type="entry name" value="Atg6/Beclin_C_sf"/>
</dbReference>
<dbReference type="InterPro" id="IPR040455">
    <property type="entry name" value="Atg6_BARA"/>
</dbReference>
<reference evidence="6 7" key="1">
    <citation type="journal article" date="2015" name="Genome Biol.">
        <title>Comparative genomics of Steinernema reveals deeply conserved gene regulatory networks.</title>
        <authorList>
            <person name="Dillman A.R."/>
            <person name="Macchietto M."/>
            <person name="Porter C.F."/>
            <person name="Rogers A."/>
            <person name="Williams B."/>
            <person name="Antoshechkin I."/>
            <person name="Lee M.M."/>
            <person name="Goodwin Z."/>
            <person name="Lu X."/>
            <person name="Lewis E.E."/>
            <person name="Goodrich-Blair H."/>
            <person name="Stock S.P."/>
            <person name="Adams B.J."/>
            <person name="Sternberg P.W."/>
            <person name="Mortazavi A."/>
        </authorList>
    </citation>
    <scope>NUCLEOTIDE SEQUENCE [LARGE SCALE GENOMIC DNA]</scope>
    <source>
        <strain evidence="6 7">ALL</strain>
    </source>
</reference>
<dbReference type="GO" id="GO:0000045">
    <property type="term" value="P:autophagosome assembly"/>
    <property type="evidence" value="ECO:0007669"/>
    <property type="project" value="TreeGrafter"/>
</dbReference>
<evidence type="ECO:0000259" key="5">
    <source>
        <dbReference type="Pfam" id="PF17675"/>
    </source>
</evidence>
<feature type="coiled-coil region" evidence="2">
    <location>
        <begin position="106"/>
        <end position="207"/>
    </location>
</feature>
<dbReference type="OrthoDB" id="20368at2759"/>
<dbReference type="GO" id="GO:0043548">
    <property type="term" value="F:phosphatidylinositol 3-kinase binding"/>
    <property type="evidence" value="ECO:0007669"/>
    <property type="project" value="TreeGrafter"/>
</dbReference>
<dbReference type="GO" id="GO:0000423">
    <property type="term" value="P:mitophagy"/>
    <property type="evidence" value="ECO:0007669"/>
    <property type="project" value="TreeGrafter"/>
</dbReference>
<evidence type="ECO:0008006" key="8">
    <source>
        <dbReference type="Google" id="ProtNLM"/>
    </source>
</evidence>
<dbReference type="GO" id="GO:0000407">
    <property type="term" value="C:phagophore assembly site"/>
    <property type="evidence" value="ECO:0007669"/>
    <property type="project" value="TreeGrafter"/>
</dbReference>
<dbReference type="GO" id="GO:0034272">
    <property type="term" value="C:phosphatidylinositol 3-kinase complex, class III, type II"/>
    <property type="evidence" value="ECO:0007669"/>
    <property type="project" value="TreeGrafter"/>
</dbReference>
<dbReference type="GO" id="GO:0045324">
    <property type="term" value="P:late endosome to vacuole transport"/>
    <property type="evidence" value="ECO:0007669"/>
    <property type="project" value="TreeGrafter"/>
</dbReference>
<evidence type="ECO:0000256" key="3">
    <source>
        <dbReference type="SAM" id="MobiDB-lite"/>
    </source>
</evidence>
<reference evidence="6 7" key="2">
    <citation type="journal article" date="2019" name="G3 (Bethesda)">
        <title>Hybrid Assembly of the Genome of the Entomopathogenic Nematode Steinernema carpocapsae Identifies the X-Chromosome.</title>
        <authorList>
            <person name="Serra L."/>
            <person name="Macchietto M."/>
            <person name="Macias-Munoz A."/>
            <person name="McGill C.J."/>
            <person name="Rodriguez I.M."/>
            <person name="Rodriguez B."/>
            <person name="Murad R."/>
            <person name="Mortazavi A."/>
        </authorList>
    </citation>
    <scope>NUCLEOTIDE SEQUENCE [LARGE SCALE GENOMIC DNA]</scope>
    <source>
        <strain evidence="6 7">ALL</strain>
    </source>
</reference>
<dbReference type="Pfam" id="PF17675">
    <property type="entry name" value="APG6_N"/>
    <property type="match status" value="1"/>
</dbReference>
<protein>
    <recommendedName>
        <fullName evidence="8">Autophagy-related protein 6</fullName>
    </recommendedName>
</protein>
<organism evidence="6 7">
    <name type="scientific">Steinernema carpocapsae</name>
    <name type="common">Entomopathogenic nematode</name>
    <dbReference type="NCBI Taxonomy" id="34508"/>
    <lineage>
        <taxon>Eukaryota</taxon>
        <taxon>Metazoa</taxon>
        <taxon>Ecdysozoa</taxon>
        <taxon>Nematoda</taxon>
        <taxon>Chromadorea</taxon>
        <taxon>Rhabditida</taxon>
        <taxon>Tylenchina</taxon>
        <taxon>Panagrolaimomorpha</taxon>
        <taxon>Strongyloidoidea</taxon>
        <taxon>Steinernematidae</taxon>
        <taxon>Steinernema</taxon>
    </lineage>
</organism>
<keyword evidence="2" id="KW-0175">Coiled coil</keyword>
<dbReference type="GO" id="GO:0006995">
    <property type="term" value="P:cellular response to nitrogen starvation"/>
    <property type="evidence" value="ECO:0007669"/>
    <property type="project" value="TreeGrafter"/>
</dbReference>
<evidence type="ECO:0000256" key="1">
    <source>
        <dbReference type="ARBA" id="ARBA00005965"/>
    </source>
</evidence>
<dbReference type="GO" id="GO:0030674">
    <property type="term" value="F:protein-macromolecule adaptor activity"/>
    <property type="evidence" value="ECO:0007669"/>
    <property type="project" value="TreeGrafter"/>
</dbReference>
<dbReference type="InterPro" id="IPR041691">
    <property type="entry name" value="Atg6/beclin_CC"/>
</dbReference>
<accession>A0A4U8V381</accession>
<dbReference type="PANTHER" id="PTHR12768">
    <property type="entry name" value="BECLIN 1"/>
    <property type="match status" value="1"/>
</dbReference>
<evidence type="ECO:0000256" key="2">
    <source>
        <dbReference type="SAM" id="Coils"/>
    </source>
</evidence>
<dbReference type="PANTHER" id="PTHR12768:SF4">
    <property type="entry name" value="BECLIN-1"/>
    <property type="match status" value="1"/>
</dbReference>
<dbReference type="InterPro" id="IPR007243">
    <property type="entry name" value="Atg6/Beclin"/>
</dbReference>
<gene>
    <name evidence="6" type="ORF">L596_005348</name>
</gene>
<name>A0A4U8V381_STECR</name>
<evidence type="ECO:0000313" key="6">
    <source>
        <dbReference type="EMBL" id="TMS38678.1"/>
    </source>
</evidence>
<evidence type="ECO:0000259" key="4">
    <source>
        <dbReference type="Pfam" id="PF04111"/>
    </source>
</evidence>
<dbReference type="AlphaFoldDB" id="A0A4U8V381"/>
<feature type="region of interest" description="Disordered" evidence="3">
    <location>
        <begin position="42"/>
        <end position="70"/>
    </location>
</feature>